<organism evidence="2 3">
    <name type="scientific">Scophthalmus maximus</name>
    <name type="common">Turbot</name>
    <name type="synonym">Psetta maxima</name>
    <dbReference type="NCBI Taxonomy" id="52904"/>
    <lineage>
        <taxon>Eukaryota</taxon>
        <taxon>Metazoa</taxon>
        <taxon>Chordata</taxon>
        <taxon>Craniata</taxon>
        <taxon>Vertebrata</taxon>
        <taxon>Euteleostomi</taxon>
        <taxon>Actinopterygii</taxon>
        <taxon>Neopterygii</taxon>
        <taxon>Teleostei</taxon>
        <taxon>Neoteleostei</taxon>
        <taxon>Acanthomorphata</taxon>
        <taxon>Carangaria</taxon>
        <taxon>Pleuronectiformes</taxon>
        <taxon>Pleuronectoidei</taxon>
        <taxon>Scophthalmidae</taxon>
        <taxon>Scophthalmus</taxon>
    </lineage>
</organism>
<accession>A0A6A4T712</accession>
<evidence type="ECO:0000313" key="3">
    <source>
        <dbReference type="Proteomes" id="UP000438429"/>
    </source>
</evidence>
<proteinExistence type="predicted"/>
<comment type="caution">
    <text evidence="2">The sequence shown here is derived from an EMBL/GenBank/DDBJ whole genome shotgun (WGS) entry which is preliminary data.</text>
</comment>
<dbReference type="Proteomes" id="UP000438429">
    <property type="component" value="Unassembled WGS sequence"/>
</dbReference>
<protein>
    <submittedName>
        <fullName evidence="2">Uncharacterized protein</fullName>
    </submittedName>
</protein>
<gene>
    <name evidence="2" type="ORF">F2P81_008343</name>
</gene>
<dbReference type="AlphaFoldDB" id="A0A6A4T712"/>
<reference evidence="2 3" key="1">
    <citation type="submission" date="2019-06" db="EMBL/GenBank/DDBJ databases">
        <title>Draft genomes of female and male turbot (Scophthalmus maximus).</title>
        <authorList>
            <person name="Xu H."/>
            <person name="Xu X.-W."/>
            <person name="Shao C."/>
            <person name="Chen S."/>
        </authorList>
    </citation>
    <scope>NUCLEOTIDE SEQUENCE [LARGE SCALE GENOMIC DNA]</scope>
    <source>
        <strain evidence="2">Ysfricsl-2016a</strain>
        <tissue evidence="2">Blood</tissue>
    </source>
</reference>
<name>A0A6A4T712_SCOMX</name>
<dbReference type="EMBL" id="VEVO01000007">
    <property type="protein sequence ID" value="KAF0040108.1"/>
    <property type="molecule type" value="Genomic_DNA"/>
</dbReference>
<sequence length="276" mass="32055">MRTMRKWLGELHHIQICMRHKSIFIAHKGAIFPTMNDLTSQRRLQSARIIAFSFKRREEESHERRRRRGCECSVAPERMFTNCRLLLSPHPECVRLMDAHEFGIMMDDGLKSKEHEERVHHHSVLYISIHLPLMQRPRLRDAMPTFPDEKRARIRCSRCIVELHRGREVEGGTRASCLLRDFPGVWVHFLVQISVGHDTTKRCELTQTVCRANAAPIIDVTGSLWRHEIKRMLFSPRGDITQPAGEPRIGVPDDVVGRSDRPPPPPGYGRSQRTER</sequence>
<evidence type="ECO:0000313" key="2">
    <source>
        <dbReference type="EMBL" id="KAF0040108.1"/>
    </source>
</evidence>
<evidence type="ECO:0000256" key="1">
    <source>
        <dbReference type="SAM" id="MobiDB-lite"/>
    </source>
</evidence>
<feature type="region of interest" description="Disordered" evidence="1">
    <location>
        <begin position="236"/>
        <end position="276"/>
    </location>
</feature>